<dbReference type="Proteomes" id="UP000008311">
    <property type="component" value="Unassembled WGS sequence"/>
</dbReference>
<keyword evidence="3" id="KW-1185">Reference proteome</keyword>
<dbReference type="AlphaFoldDB" id="B9RU31"/>
<evidence type="ECO:0000313" key="2">
    <source>
        <dbReference type="EMBL" id="EEF45150.1"/>
    </source>
</evidence>
<proteinExistence type="predicted"/>
<accession>B9RU31</accession>
<organism evidence="2 3">
    <name type="scientific">Ricinus communis</name>
    <name type="common">Castor bean</name>
    <dbReference type="NCBI Taxonomy" id="3988"/>
    <lineage>
        <taxon>Eukaryota</taxon>
        <taxon>Viridiplantae</taxon>
        <taxon>Streptophyta</taxon>
        <taxon>Embryophyta</taxon>
        <taxon>Tracheophyta</taxon>
        <taxon>Spermatophyta</taxon>
        <taxon>Magnoliopsida</taxon>
        <taxon>eudicotyledons</taxon>
        <taxon>Gunneridae</taxon>
        <taxon>Pentapetalae</taxon>
        <taxon>rosids</taxon>
        <taxon>fabids</taxon>
        <taxon>Malpighiales</taxon>
        <taxon>Euphorbiaceae</taxon>
        <taxon>Acalyphoideae</taxon>
        <taxon>Acalypheae</taxon>
        <taxon>Ricinus</taxon>
    </lineage>
</organism>
<keyword evidence="1" id="KW-0472">Membrane</keyword>
<keyword evidence="1" id="KW-0812">Transmembrane</keyword>
<protein>
    <submittedName>
        <fullName evidence="2">Uncharacterized protein</fullName>
    </submittedName>
</protein>
<dbReference type="InParanoid" id="B9RU31"/>
<dbReference type="EMBL" id="EQ973815">
    <property type="protein sequence ID" value="EEF45150.1"/>
    <property type="molecule type" value="Genomic_DNA"/>
</dbReference>
<name>B9RU31_RICCO</name>
<reference evidence="3" key="1">
    <citation type="journal article" date="2010" name="Nat. Biotechnol.">
        <title>Draft genome sequence of the oilseed species Ricinus communis.</title>
        <authorList>
            <person name="Chan A.P."/>
            <person name="Crabtree J."/>
            <person name="Zhao Q."/>
            <person name="Lorenzi H."/>
            <person name="Orvis J."/>
            <person name="Puiu D."/>
            <person name="Melake-Berhan A."/>
            <person name="Jones K.M."/>
            <person name="Redman J."/>
            <person name="Chen G."/>
            <person name="Cahoon E.B."/>
            <person name="Gedil M."/>
            <person name="Stanke M."/>
            <person name="Haas B.J."/>
            <person name="Wortman J.R."/>
            <person name="Fraser-Liggett C.M."/>
            <person name="Ravel J."/>
            <person name="Rabinowicz P.D."/>
        </authorList>
    </citation>
    <scope>NUCLEOTIDE SEQUENCE [LARGE SCALE GENOMIC DNA]</scope>
    <source>
        <strain evidence="3">cv. Hale</strain>
    </source>
</reference>
<feature type="transmembrane region" description="Helical" evidence="1">
    <location>
        <begin position="27"/>
        <end position="46"/>
    </location>
</feature>
<keyword evidence="1" id="KW-1133">Transmembrane helix</keyword>
<sequence>MDCNTIVEVAHKGDGSEVDAVDLDLRWMLLIWKMIVMILMSRKVMVHMRMMVKVKRKVMKMC</sequence>
<evidence type="ECO:0000313" key="3">
    <source>
        <dbReference type="Proteomes" id="UP000008311"/>
    </source>
</evidence>
<evidence type="ECO:0000256" key="1">
    <source>
        <dbReference type="SAM" id="Phobius"/>
    </source>
</evidence>
<gene>
    <name evidence="2" type="ORF">RCOM_1461080</name>
</gene>